<evidence type="ECO:0000259" key="1">
    <source>
        <dbReference type="PROSITE" id="PS51352"/>
    </source>
</evidence>
<protein>
    <submittedName>
        <fullName evidence="2">TlpA family protein disulfide reductase</fullName>
    </submittedName>
</protein>
<dbReference type="Gene3D" id="3.40.30.10">
    <property type="entry name" value="Glutaredoxin"/>
    <property type="match status" value="1"/>
</dbReference>
<name>A0ABX0H5P0_9BACT</name>
<organism evidence="2 3">
    <name type="scientific">Cyclobacterium plantarum</name>
    <dbReference type="NCBI Taxonomy" id="2716263"/>
    <lineage>
        <taxon>Bacteria</taxon>
        <taxon>Pseudomonadati</taxon>
        <taxon>Bacteroidota</taxon>
        <taxon>Cytophagia</taxon>
        <taxon>Cytophagales</taxon>
        <taxon>Cyclobacteriaceae</taxon>
        <taxon>Cyclobacterium</taxon>
    </lineage>
</organism>
<comment type="caution">
    <text evidence="2">The sequence shown here is derived from an EMBL/GenBank/DDBJ whole genome shotgun (WGS) entry which is preliminary data.</text>
</comment>
<proteinExistence type="predicted"/>
<dbReference type="PANTHER" id="PTHR42852:SF13">
    <property type="entry name" value="PROTEIN DIPZ"/>
    <property type="match status" value="1"/>
</dbReference>
<gene>
    <name evidence="2" type="ORF">G9Q97_10095</name>
</gene>
<accession>A0ABX0H5P0</accession>
<dbReference type="SUPFAM" id="SSF52833">
    <property type="entry name" value="Thioredoxin-like"/>
    <property type="match status" value="1"/>
</dbReference>
<dbReference type="Proteomes" id="UP000649799">
    <property type="component" value="Unassembled WGS sequence"/>
</dbReference>
<dbReference type="EMBL" id="JAANYN010000003">
    <property type="protein sequence ID" value="NHE57164.1"/>
    <property type="molecule type" value="Genomic_DNA"/>
</dbReference>
<dbReference type="PANTHER" id="PTHR42852">
    <property type="entry name" value="THIOL:DISULFIDE INTERCHANGE PROTEIN DSBE"/>
    <property type="match status" value="1"/>
</dbReference>
<keyword evidence="3" id="KW-1185">Reference proteome</keyword>
<reference evidence="2 3" key="1">
    <citation type="submission" date="2020-03" db="EMBL/GenBank/DDBJ databases">
        <title>Cyclobacterium plantarum sp. nov., a marine bacterium isolated from a coastal-marine wetland.</title>
        <authorList>
            <person name="Sanchez-Porro C."/>
            <person name="Ventosa A."/>
            <person name="Amoozegar M."/>
        </authorList>
    </citation>
    <scope>NUCLEOTIDE SEQUENCE [LARGE SCALE GENOMIC DNA]</scope>
    <source>
        <strain evidence="2 3">GBPx2</strain>
    </source>
</reference>
<dbReference type="CDD" id="cd02966">
    <property type="entry name" value="TlpA_like_family"/>
    <property type="match status" value="1"/>
</dbReference>
<dbReference type="InterPro" id="IPR013766">
    <property type="entry name" value="Thioredoxin_domain"/>
</dbReference>
<sequence length="365" mass="42661">MARLFLITGFIWLLISCQSNPEEVLGLAKQKMEDNAYISYSYFSLWPDMIGENDTIAGTSQFKRNKNTYFDYDFISQRDKYDLIYVGDEYKQILHGDSVVIVYTTKDIEKESIRMNELMVTNYSPMMLLKAGEWRYRSDTAILDKQLLDFFKVETDTVIKDINIYTENHLFINPHSALVERYERRLYHNGKEKQFIIYTFSDYDFHNDPLELTYSYPSHYVSKMATEKEKLHRLEAGLPAPEFELMDMEGRNINLSDLRGQKVLINFSMINCGWCKVALDNFNDEEFEFAEGITALYINPVDSKEDMAKYLKKFTVPFPVIPEAKSVGKSYGVSGYPTFYLINEKGVIENVISGYQEDFINSLRR</sequence>
<feature type="domain" description="Thioredoxin" evidence="1">
    <location>
        <begin position="234"/>
        <end position="365"/>
    </location>
</feature>
<dbReference type="RefSeq" id="WP_166146393.1">
    <property type="nucleotide sequence ID" value="NZ_JAANYN010000003.1"/>
</dbReference>
<dbReference type="PROSITE" id="PS51352">
    <property type="entry name" value="THIOREDOXIN_2"/>
    <property type="match status" value="1"/>
</dbReference>
<dbReference type="Pfam" id="PF00578">
    <property type="entry name" value="AhpC-TSA"/>
    <property type="match status" value="1"/>
</dbReference>
<evidence type="ECO:0000313" key="3">
    <source>
        <dbReference type="Proteomes" id="UP000649799"/>
    </source>
</evidence>
<dbReference type="PROSITE" id="PS51257">
    <property type="entry name" value="PROKAR_LIPOPROTEIN"/>
    <property type="match status" value="1"/>
</dbReference>
<dbReference type="InterPro" id="IPR000866">
    <property type="entry name" value="AhpC/TSA"/>
</dbReference>
<dbReference type="InterPro" id="IPR050553">
    <property type="entry name" value="Thioredoxin_ResA/DsbE_sf"/>
</dbReference>
<dbReference type="InterPro" id="IPR036249">
    <property type="entry name" value="Thioredoxin-like_sf"/>
</dbReference>
<evidence type="ECO:0000313" key="2">
    <source>
        <dbReference type="EMBL" id="NHE57164.1"/>
    </source>
</evidence>